<dbReference type="InterPro" id="IPR045582">
    <property type="entry name" value="Trehalase-like_N"/>
</dbReference>
<dbReference type="SUPFAM" id="SSF48208">
    <property type="entry name" value="Six-hairpin glycosidases"/>
    <property type="match status" value="1"/>
</dbReference>
<protein>
    <submittedName>
        <fullName evidence="3">Glycoside hydrolase family 15 protein</fullName>
    </submittedName>
</protein>
<gene>
    <name evidence="3" type="ORF">GCM10009767_30460</name>
</gene>
<dbReference type="PANTHER" id="PTHR31616:SF0">
    <property type="entry name" value="GLUCAN 1,4-ALPHA-GLUCOSIDASE"/>
    <property type="match status" value="1"/>
</dbReference>
<feature type="domain" description="Trehalase-like N-terminal" evidence="2">
    <location>
        <begin position="7"/>
        <end position="132"/>
    </location>
</feature>
<evidence type="ECO:0000313" key="4">
    <source>
        <dbReference type="Proteomes" id="UP001501204"/>
    </source>
</evidence>
<evidence type="ECO:0000313" key="3">
    <source>
        <dbReference type="EMBL" id="GAA1770494.1"/>
    </source>
</evidence>
<reference evidence="3 4" key="1">
    <citation type="journal article" date="2019" name="Int. J. Syst. Evol. Microbiol.">
        <title>The Global Catalogue of Microorganisms (GCM) 10K type strain sequencing project: providing services to taxonomists for standard genome sequencing and annotation.</title>
        <authorList>
            <consortium name="The Broad Institute Genomics Platform"/>
            <consortium name="The Broad Institute Genome Sequencing Center for Infectious Disease"/>
            <person name="Wu L."/>
            <person name="Ma J."/>
        </authorList>
    </citation>
    <scope>NUCLEOTIDE SEQUENCE [LARGE SCALE GENOMIC DNA]</scope>
    <source>
        <strain evidence="3 4">JCM 14735</strain>
    </source>
</reference>
<dbReference type="RefSeq" id="WP_344123914.1">
    <property type="nucleotide sequence ID" value="NZ_BAAAOA010000046.1"/>
</dbReference>
<organism evidence="3 4">
    <name type="scientific">Kocuria aegyptia</name>
    <dbReference type="NCBI Taxonomy" id="330943"/>
    <lineage>
        <taxon>Bacteria</taxon>
        <taxon>Bacillati</taxon>
        <taxon>Actinomycetota</taxon>
        <taxon>Actinomycetes</taxon>
        <taxon>Micrococcales</taxon>
        <taxon>Micrococcaceae</taxon>
        <taxon>Kocuria</taxon>
    </lineage>
</organism>
<evidence type="ECO:0000259" key="2">
    <source>
        <dbReference type="Pfam" id="PF19291"/>
    </source>
</evidence>
<dbReference type="EMBL" id="BAAAOA010000046">
    <property type="protein sequence ID" value="GAA1770494.1"/>
    <property type="molecule type" value="Genomic_DNA"/>
</dbReference>
<evidence type="ECO:0000259" key="1">
    <source>
        <dbReference type="Pfam" id="PF00723"/>
    </source>
</evidence>
<sequence>MDGPTPTAPPIGDHGLLGGTRTAVLVAGDGTIDWCCLPGFDGTPVFASLIGGPAAGRFRMGPALPAGPPARRYRGNTATLETTWATGSGRLVLTEAMVAEVTGQLLPATLLVRRLSARDAPVTAVIDFDPRLGEHHRRPRTRRGPGLVCDFGRLALALDSDPPLEIIPARPAMITVEPGRPVILVLAAAYGEPLVRIDPAGSWDLVAADEARWERWADEIHEDLPYRHAVVRSLLTLRLLTYSPSGAPVAAPTTSLPEQPGGIRNWDYRYTWPRDASIGVRTFLRSGKPLEAERFLGWLLHASRLDRPRLPALLTLTGCRVPVERTLTAWPGYAGSTPVRTGNAAAGQHQLDGYGWVLDAAWTYERAGHRLNSETWRAMRAFADTVALRWHEPDAGIWEIRDDAAHHVHSKLMGWLALDRALRLGRTHRLGEPRRRRWSAARRDLAEQIRTSGFAPDRGCYTRAYGSADLDAALLVLPVLGFEPPGSTRARATVDAIRTELSAGGPLLHRYPPGRDGLPGGEGAFLPCSFWLVQALASTGRRPEAVDLFEELLERSTVLGLYGEEMDPATGEHLGNFPQALTHAALVDAALTLRDTAPEGPSRSWRPGTGRDPW</sequence>
<dbReference type="InterPro" id="IPR008928">
    <property type="entry name" value="6-hairpin_glycosidase_sf"/>
</dbReference>
<name>A0ABN2KZQ7_9MICC</name>
<dbReference type="Pfam" id="PF19291">
    <property type="entry name" value="TREH_N"/>
    <property type="match status" value="1"/>
</dbReference>
<dbReference type="Gene3D" id="1.50.10.10">
    <property type="match status" value="1"/>
</dbReference>
<dbReference type="Pfam" id="PF00723">
    <property type="entry name" value="Glyco_hydro_15"/>
    <property type="match status" value="1"/>
</dbReference>
<proteinExistence type="predicted"/>
<keyword evidence="3" id="KW-0378">Hydrolase</keyword>
<dbReference type="Proteomes" id="UP001501204">
    <property type="component" value="Unassembled WGS sequence"/>
</dbReference>
<dbReference type="InterPro" id="IPR012341">
    <property type="entry name" value="6hp_glycosidase-like_sf"/>
</dbReference>
<keyword evidence="4" id="KW-1185">Reference proteome</keyword>
<dbReference type="InterPro" id="IPR011613">
    <property type="entry name" value="GH15-like"/>
</dbReference>
<dbReference type="GO" id="GO:0016787">
    <property type="term" value="F:hydrolase activity"/>
    <property type="evidence" value="ECO:0007669"/>
    <property type="project" value="UniProtKB-KW"/>
</dbReference>
<feature type="domain" description="GH15-like" evidence="1">
    <location>
        <begin position="226"/>
        <end position="590"/>
    </location>
</feature>
<accession>A0ABN2KZQ7</accession>
<dbReference type="PANTHER" id="PTHR31616">
    <property type="entry name" value="TREHALASE"/>
    <property type="match status" value="1"/>
</dbReference>
<comment type="caution">
    <text evidence="3">The sequence shown here is derived from an EMBL/GenBank/DDBJ whole genome shotgun (WGS) entry which is preliminary data.</text>
</comment>